<dbReference type="AlphaFoldDB" id="A0A0L0BQ94"/>
<organism evidence="1 2">
    <name type="scientific">Lucilia cuprina</name>
    <name type="common">Green bottle fly</name>
    <name type="synonym">Australian sheep blowfly</name>
    <dbReference type="NCBI Taxonomy" id="7375"/>
    <lineage>
        <taxon>Eukaryota</taxon>
        <taxon>Metazoa</taxon>
        <taxon>Ecdysozoa</taxon>
        <taxon>Arthropoda</taxon>
        <taxon>Hexapoda</taxon>
        <taxon>Insecta</taxon>
        <taxon>Pterygota</taxon>
        <taxon>Neoptera</taxon>
        <taxon>Endopterygota</taxon>
        <taxon>Diptera</taxon>
        <taxon>Brachycera</taxon>
        <taxon>Muscomorpha</taxon>
        <taxon>Oestroidea</taxon>
        <taxon>Calliphoridae</taxon>
        <taxon>Luciliinae</taxon>
        <taxon>Lucilia</taxon>
    </lineage>
</organism>
<comment type="caution">
    <text evidence="1">The sequence shown here is derived from an EMBL/GenBank/DDBJ whole genome shotgun (WGS) entry which is preliminary data.</text>
</comment>
<gene>
    <name evidence="1" type="ORF">FF38_07338</name>
</gene>
<keyword evidence="2" id="KW-1185">Reference proteome</keyword>
<dbReference type="Proteomes" id="UP000037069">
    <property type="component" value="Unassembled WGS sequence"/>
</dbReference>
<proteinExistence type="predicted"/>
<name>A0A0L0BQ94_LUCCU</name>
<protein>
    <submittedName>
        <fullName evidence="1">Uncharacterized protein</fullName>
    </submittedName>
</protein>
<sequence>MKNIRIAEKLKQQVNLIKVQVHVLSKLNSVPHFFLKHISLTLICNSHLMISAENREEFHTILFLALNAFQCNLSLHYFTLSSVNDNNFQLLSSSRCLGNFLGFNFFICFVTLQHRLATISAGDESAGYCYFIGNIGKFLLLKIKQVLRWRQMSCSIFYLNKFLPAENFSTSISLYSLIYYFKTSKRISCNKGFQKRELAHTWSTKTKTSFLEKFLTLLLWR</sequence>
<evidence type="ECO:0000313" key="2">
    <source>
        <dbReference type="Proteomes" id="UP000037069"/>
    </source>
</evidence>
<dbReference type="EMBL" id="JRES01001522">
    <property type="protein sequence ID" value="KNC22260.1"/>
    <property type="molecule type" value="Genomic_DNA"/>
</dbReference>
<evidence type="ECO:0000313" key="1">
    <source>
        <dbReference type="EMBL" id="KNC22260.1"/>
    </source>
</evidence>
<reference evidence="1 2" key="1">
    <citation type="journal article" date="2015" name="Nat. Commun.">
        <title>Lucilia cuprina genome unlocks parasitic fly biology to underpin future interventions.</title>
        <authorList>
            <person name="Anstead C.A."/>
            <person name="Korhonen P.K."/>
            <person name="Young N.D."/>
            <person name="Hall R.S."/>
            <person name="Jex A.R."/>
            <person name="Murali S.C."/>
            <person name="Hughes D.S."/>
            <person name="Lee S.F."/>
            <person name="Perry T."/>
            <person name="Stroehlein A.J."/>
            <person name="Ansell B.R."/>
            <person name="Breugelmans B."/>
            <person name="Hofmann A."/>
            <person name="Qu J."/>
            <person name="Dugan S."/>
            <person name="Lee S.L."/>
            <person name="Chao H."/>
            <person name="Dinh H."/>
            <person name="Han Y."/>
            <person name="Doddapaneni H.V."/>
            <person name="Worley K.C."/>
            <person name="Muzny D.M."/>
            <person name="Ioannidis P."/>
            <person name="Waterhouse R.M."/>
            <person name="Zdobnov E.M."/>
            <person name="James P.J."/>
            <person name="Bagnall N.H."/>
            <person name="Kotze A.C."/>
            <person name="Gibbs R.A."/>
            <person name="Richards S."/>
            <person name="Batterham P."/>
            <person name="Gasser R.B."/>
        </authorList>
    </citation>
    <scope>NUCLEOTIDE SEQUENCE [LARGE SCALE GENOMIC DNA]</scope>
    <source>
        <strain evidence="1 2">LS</strain>
        <tissue evidence="1">Full body</tissue>
    </source>
</reference>
<accession>A0A0L0BQ94</accession>